<organism evidence="8 9">
    <name type="scientific">Cupriavidus malaysiensis</name>
    <dbReference type="NCBI Taxonomy" id="367825"/>
    <lineage>
        <taxon>Bacteria</taxon>
        <taxon>Pseudomonadati</taxon>
        <taxon>Pseudomonadota</taxon>
        <taxon>Betaproteobacteria</taxon>
        <taxon>Burkholderiales</taxon>
        <taxon>Burkholderiaceae</taxon>
        <taxon>Cupriavidus</taxon>
    </lineage>
</organism>
<protein>
    <submittedName>
        <fullName evidence="8">Translocation and assembly module protein TamB</fullName>
    </submittedName>
</protein>
<accession>A0ABN4TK29</accession>
<name>A0ABN4TK29_9BURK</name>
<dbReference type="PANTHER" id="PTHR36985">
    <property type="entry name" value="TRANSLOCATION AND ASSEMBLY MODULE SUBUNIT TAMB"/>
    <property type="match status" value="1"/>
</dbReference>
<dbReference type="RefSeq" id="WP_071070305.1">
    <property type="nucleotide sequence ID" value="NZ_CP017754.1"/>
</dbReference>
<evidence type="ECO:0000313" key="9">
    <source>
        <dbReference type="Proteomes" id="UP000177515"/>
    </source>
</evidence>
<feature type="compositionally biased region" description="Pro residues" evidence="5">
    <location>
        <begin position="1"/>
        <end position="20"/>
    </location>
</feature>
<keyword evidence="2 6" id="KW-0812">Transmembrane</keyword>
<dbReference type="Proteomes" id="UP000177515">
    <property type="component" value="Chromosome 1"/>
</dbReference>
<evidence type="ECO:0000256" key="3">
    <source>
        <dbReference type="ARBA" id="ARBA00022989"/>
    </source>
</evidence>
<comment type="subcellular location">
    <subcellularLocation>
        <location evidence="1">Membrane</location>
        <topology evidence="1">Single-pass membrane protein</topology>
    </subcellularLocation>
</comment>
<feature type="region of interest" description="Disordered" evidence="5">
    <location>
        <begin position="1349"/>
        <end position="1378"/>
    </location>
</feature>
<dbReference type="EMBL" id="CP017754">
    <property type="protein sequence ID" value="AOZ07368.1"/>
    <property type="molecule type" value="Genomic_DNA"/>
</dbReference>
<evidence type="ECO:0000256" key="5">
    <source>
        <dbReference type="SAM" id="MobiDB-lite"/>
    </source>
</evidence>
<evidence type="ECO:0000259" key="7">
    <source>
        <dbReference type="Pfam" id="PF04357"/>
    </source>
</evidence>
<feature type="domain" description="Translocation and assembly module TamB C-terminal" evidence="7">
    <location>
        <begin position="993"/>
        <end position="1338"/>
    </location>
</feature>
<keyword evidence="9" id="KW-1185">Reference proteome</keyword>
<feature type="compositionally biased region" description="Low complexity" evidence="5">
    <location>
        <begin position="1368"/>
        <end position="1378"/>
    </location>
</feature>
<feature type="region of interest" description="Disordered" evidence="5">
    <location>
        <begin position="1"/>
        <end position="21"/>
    </location>
</feature>
<dbReference type="InterPro" id="IPR007452">
    <property type="entry name" value="TamB_C"/>
</dbReference>
<evidence type="ECO:0000313" key="8">
    <source>
        <dbReference type="EMBL" id="AOZ07368.1"/>
    </source>
</evidence>
<proteinExistence type="predicted"/>
<feature type="region of interest" description="Disordered" evidence="5">
    <location>
        <begin position="318"/>
        <end position="343"/>
    </location>
</feature>
<reference evidence="8 9" key="1">
    <citation type="submission" date="2016-10" db="EMBL/GenBank/DDBJ databases">
        <title>Complete genome sequences of three Cupriavidus strains isolated from various Malaysian environments.</title>
        <authorList>
            <person name="Abdullah A.A.-A."/>
            <person name="Shafie N.A.H."/>
            <person name="Lau N.S."/>
        </authorList>
    </citation>
    <scope>NUCLEOTIDE SEQUENCE [LARGE SCALE GENOMIC DNA]</scope>
    <source>
        <strain evidence="8 9">USMAA1020</strain>
    </source>
</reference>
<gene>
    <name evidence="8" type="ORF">BKK80_17205</name>
</gene>
<keyword evidence="4 6" id="KW-0472">Membrane</keyword>
<evidence type="ECO:0000256" key="1">
    <source>
        <dbReference type="ARBA" id="ARBA00004167"/>
    </source>
</evidence>
<feature type="transmembrane region" description="Helical" evidence="6">
    <location>
        <begin position="31"/>
        <end position="54"/>
    </location>
</feature>
<dbReference type="PANTHER" id="PTHR36985:SF1">
    <property type="entry name" value="TRANSLOCATION AND ASSEMBLY MODULE SUBUNIT TAMB"/>
    <property type="match status" value="1"/>
</dbReference>
<keyword evidence="3 6" id="KW-1133">Transmembrane helix</keyword>
<dbReference type="Pfam" id="PF04357">
    <property type="entry name" value="TamB"/>
    <property type="match status" value="1"/>
</dbReference>
<evidence type="ECO:0000256" key="4">
    <source>
        <dbReference type="ARBA" id="ARBA00023136"/>
    </source>
</evidence>
<evidence type="ECO:0000256" key="2">
    <source>
        <dbReference type="ARBA" id="ARBA00022692"/>
    </source>
</evidence>
<evidence type="ECO:0000256" key="6">
    <source>
        <dbReference type="SAM" id="Phobius"/>
    </source>
</evidence>
<sequence>MSRPDMPPVPAPGPDAPPPRADGAWRRLRRALGWSLAGLLALAIMLAGLLAAALHSEAGTRQLWALATRLSAGMLSGRLEGGTLASGLRLRQVVFASGQTRVALDNLDGQWSFSWSPARLHVQWLSVGAVDVRLGPSEPSNKPLTLPTSLALPLAVDIDALTLRRLALHEGGQVSAEPMVFSDLSASLHTDGLHHRLGIDRLVTPYGKLAADAQLGAQAPFPLSARALLEGRWEKEAYNVTASAGGTLETIDASLQASGDRMRGRASAGLTLFGKVPFSHLDVQGEHINPRLFSPSAPSADLSVQAALKPVQERAAEPPAVAASAARPGGSSVPASAVTAGPPAGVPPSLTVAGEVTIRNGLAGALDAERLPVESVQARVRLSSAEQAVSDLRVVLAGQGQIVGGGSLHDGRGGFDLDVRRLDPRALHGALQSARLSGPLAVRLEPGRQSVALDLADGPLKLFADASLTQDKLTLSTLRAGVGPGQLTAEGELGLAGEQAFRFQGRLANFDPARLAKVAAGRINAEFRAAGSLAGTVRAAVDFTVRDSEYAGLPMRGGGKVQVAGERLLPSSATLEMAGNRAELRGSFGARGDRLKLAVDAPQLERLRFGLAGALKLDADIAGTLKRPEIDASYQARALVFGPRRLASAAGEAHLRPGAGGTLDGPLSFKLAARDFHGPEATLHTIDASLDGTQASHRFALNSTGAVNGRALDATLAGHGAWQGDKGWRGTIDRLEERGTISLRLLAPAPLAVADQHIALGSTRLQVQRATVAIESFDWDHGRLRSQGRLDGVQIGHVLDLAEAFSGDKLPLRSDLVIDGRWNVVLAENATGFAELSRRSGDLSVSAGRGFTTLELGQTALRAEFEGRRLALRGGIVSGRVGKLSVDASAGLLQEQGLATIGPASKLAGQVALEVPRLKAIEALAGPQYAFEGRADARMRLAGSVAAPLLTGELNGDGLGVTLYDLGIRLTDGKVRIALDQNSVELRQVEFHGGDGKLTASGSVQLGDANPNLRGRIVADKLELFSSPERTLIVSGDAAILNENRQIVIRGKFKVDRGLFDLPKAGAPELGDDVVVVRRKDQRALRTAATPPPESRPASRFSPLVELTLDLGNDFRFRGGGADLRLTGQLEVKSAPLTPLRANGTIRVAEGTYEAFGRRLEIDRGIVNFNGPIDNPNLNIRAMRRNQEVSAGVEVTGTVRLPRVQLVSEPDVPQEDKLSWLMFGYGADSASAGQQSQLSGGALGGAALGMIGGRVGKNIVQHFGFDEFSIGPSTAGLNDQQVVSIGRSVTEKISVGYEQSLTSASNVVKLTWALSRRWSLIARGGSINGLSVLFNRRFDRWSDLFLGRSNRRGTRESQQNEATESDGEPAAGASAPAS</sequence>